<dbReference type="Gene3D" id="1.10.150.130">
    <property type="match status" value="1"/>
</dbReference>
<keyword evidence="1" id="KW-0229">DNA integration</keyword>
<reference evidence="7" key="1">
    <citation type="journal article" date="2014" name="Genome Biol. Evol.">
        <title>Pangenome evidence for extensive interdomain horizontal transfer affecting lineage core and shell genes in uncultured planktonic thaumarchaeota and euryarchaeota.</title>
        <authorList>
            <person name="Deschamps P."/>
            <person name="Zivanovic Y."/>
            <person name="Moreira D."/>
            <person name="Rodriguez-Valera F."/>
            <person name="Lopez-Garcia P."/>
        </authorList>
    </citation>
    <scope>NUCLEOTIDE SEQUENCE</scope>
</reference>
<dbReference type="PANTHER" id="PTHR30349:SF41">
    <property type="entry name" value="INTEGRASE_RECOMBINASE PROTEIN MJ0367-RELATED"/>
    <property type="match status" value="1"/>
</dbReference>
<dbReference type="InterPro" id="IPR010998">
    <property type="entry name" value="Integrase_recombinase_N"/>
</dbReference>
<evidence type="ECO:0000313" key="7">
    <source>
        <dbReference type="EMBL" id="AIF13173.1"/>
    </source>
</evidence>
<evidence type="ECO:0000259" key="6">
    <source>
        <dbReference type="PROSITE" id="PS51900"/>
    </source>
</evidence>
<evidence type="ECO:0000259" key="5">
    <source>
        <dbReference type="PROSITE" id="PS51898"/>
    </source>
</evidence>
<dbReference type="InterPro" id="IPR050090">
    <property type="entry name" value="Tyrosine_recombinase_XerCD"/>
</dbReference>
<dbReference type="InterPro" id="IPR013762">
    <property type="entry name" value="Integrase-like_cat_sf"/>
</dbReference>
<dbReference type="CDD" id="cd00397">
    <property type="entry name" value="DNA_BRE_C"/>
    <property type="match status" value="1"/>
</dbReference>
<evidence type="ECO:0000256" key="2">
    <source>
        <dbReference type="ARBA" id="ARBA00023125"/>
    </source>
</evidence>
<name>A0A075HGZ0_9EURY</name>
<sequence>MQVNRNQSVESAQALVDAFLSIKRSKGLTEGTIGHYRNAINAFEDWRSIPHDELNQLDMVGYVNELRESKLNPTTIEMRLQPVKQFLRWILSGGIQGGRLKGAHAACVTDLEIKKRVRTKPPVYITPEILEEFLGECHTLQQKVYFTMVYDTGARLSEVLNLKIKEVYRDENGLCIEVNGKTGYRKNWLHESIPLVMSYINSMTSQPDNWLFNSMVNGTSNGPKSNTRLTTAAVDSWCYRIVKRLKLRGILQDSDKLTVHTFRHTKARNLKRLKWSNDEINVWMGWTKTSNMATYYGQAREEDIVHRFREDTGRESHDEIEEHRTCPVCQAVNGAISKFCNDCGNALRPEFAARRDQQHSIKVQAELHQARQLIKQIQSSKFLSEQLGLETA</sequence>
<dbReference type="AlphaFoldDB" id="A0A075HGZ0"/>
<dbReference type="PANTHER" id="PTHR30349">
    <property type="entry name" value="PHAGE INTEGRASE-RELATED"/>
    <property type="match status" value="1"/>
</dbReference>
<dbReference type="Gene3D" id="1.10.443.10">
    <property type="entry name" value="Intergrase catalytic core"/>
    <property type="match status" value="1"/>
</dbReference>
<feature type="domain" description="Tyr recombinase" evidence="5">
    <location>
        <begin position="120"/>
        <end position="309"/>
    </location>
</feature>
<keyword evidence="3" id="KW-0233">DNA recombination</keyword>
<evidence type="ECO:0000256" key="4">
    <source>
        <dbReference type="PROSITE-ProRule" id="PRU01248"/>
    </source>
</evidence>
<dbReference type="GO" id="GO:0015074">
    <property type="term" value="P:DNA integration"/>
    <property type="evidence" value="ECO:0007669"/>
    <property type="project" value="UniProtKB-KW"/>
</dbReference>
<accession>A0A075HGZ0</accession>
<dbReference type="Pfam" id="PF13495">
    <property type="entry name" value="Phage_int_SAM_4"/>
    <property type="match status" value="1"/>
</dbReference>
<dbReference type="InterPro" id="IPR002104">
    <property type="entry name" value="Integrase_catalytic"/>
</dbReference>
<evidence type="ECO:0000256" key="1">
    <source>
        <dbReference type="ARBA" id="ARBA00022908"/>
    </source>
</evidence>
<organism evidence="7">
    <name type="scientific">uncultured marine group II/III euryarchaeote KM3_60_A11</name>
    <dbReference type="NCBI Taxonomy" id="1456469"/>
    <lineage>
        <taxon>Archaea</taxon>
        <taxon>Methanobacteriati</taxon>
        <taxon>Methanobacteriota</taxon>
        <taxon>environmental samples</taxon>
    </lineage>
</organism>
<protein>
    <submittedName>
        <fullName evidence="7">Integrase family protein</fullName>
    </submittedName>
</protein>
<dbReference type="PROSITE" id="PS51898">
    <property type="entry name" value="TYR_RECOMBINASE"/>
    <property type="match status" value="1"/>
</dbReference>
<keyword evidence="2 4" id="KW-0238">DNA-binding</keyword>
<dbReference type="InterPro" id="IPR044068">
    <property type="entry name" value="CB"/>
</dbReference>
<proteinExistence type="predicted"/>
<evidence type="ECO:0000256" key="3">
    <source>
        <dbReference type="ARBA" id="ARBA00023172"/>
    </source>
</evidence>
<dbReference type="GO" id="GO:0003677">
    <property type="term" value="F:DNA binding"/>
    <property type="evidence" value="ECO:0007669"/>
    <property type="project" value="UniProtKB-UniRule"/>
</dbReference>
<dbReference type="InterPro" id="IPR011010">
    <property type="entry name" value="DNA_brk_join_enz"/>
</dbReference>
<feature type="domain" description="Core-binding (CB)" evidence="6">
    <location>
        <begin position="10"/>
        <end position="91"/>
    </location>
</feature>
<dbReference type="Pfam" id="PF00589">
    <property type="entry name" value="Phage_integrase"/>
    <property type="match status" value="1"/>
</dbReference>
<dbReference type="InterPro" id="IPR004107">
    <property type="entry name" value="Integrase_SAM-like_N"/>
</dbReference>
<dbReference type="PROSITE" id="PS51900">
    <property type="entry name" value="CB"/>
    <property type="match status" value="1"/>
</dbReference>
<dbReference type="SUPFAM" id="SSF56349">
    <property type="entry name" value="DNA breaking-rejoining enzymes"/>
    <property type="match status" value="1"/>
</dbReference>
<dbReference type="EMBL" id="KF900965">
    <property type="protein sequence ID" value="AIF13173.1"/>
    <property type="molecule type" value="Genomic_DNA"/>
</dbReference>
<dbReference type="GO" id="GO:0006310">
    <property type="term" value="P:DNA recombination"/>
    <property type="evidence" value="ECO:0007669"/>
    <property type="project" value="UniProtKB-KW"/>
</dbReference>